<evidence type="ECO:0000313" key="2">
    <source>
        <dbReference type="Proteomes" id="UP001151760"/>
    </source>
</evidence>
<sequence>MMVFPAEEQTLPDVTHCKSPDYVTDYGSRAYLRRKTEPLRPDETLRAHQNTPLYIVMTTRISIQTRSTYTSIGPCAEVARTSDYIYSTITPNIPVSSPMASLCYSSPPASLFVHWVYRDAMISWPETEAVHRGTEADKETSDLDGVFEREQGTQQIVLHSQSNEEAMINQGVTAALAARDANTNGVDSHNSGTGARRNERVTLQGPLAGMSKLKNINKRCTKLEVAKLNLRCMRMGCRDKPSIYSYLEQFVSLGKGNETLIVHGDGSNRGHEAHLHIISYSKTQEYMLKGGPIFLAHVTTKEVEDKSEKKRLKDITNSSSILLKACKRAVPRLLRQFPTLGSPCLNFKKKDGSFWMCIDYQELNKLTVKNRYPLPRIDDLFDQLQGSSVYSKID</sequence>
<keyword evidence="2" id="KW-1185">Reference proteome</keyword>
<reference evidence="1" key="2">
    <citation type="submission" date="2022-01" db="EMBL/GenBank/DDBJ databases">
        <authorList>
            <person name="Yamashiro T."/>
            <person name="Shiraishi A."/>
            <person name="Satake H."/>
            <person name="Nakayama K."/>
        </authorList>
    </citation>
    <scope>NUCLEOTIDE SEQUENCE</scope>
</reference>
<gene>
    <name evidence="1" type="ORF">Tco_1041743</name>
</gene>
<protein>
    <submittedName>
        <fullName evidence="1">Uncharacterized protein</fullName>
    </submittedName>
</protein>
<evidence type="ECO:0000313" key="1">
    <source>
        <dbReference type="EMBL" id="GJT75018.1"/>
    </source>
</evidence>
<comment type="caution">
    <text evidence="1">The sequence shown here is derived from an EMBL/GenBank/DDBJ whole genome shotgun (WGS) entry which is preliminary data.</text>
</comment>
<dbReference type="EMBL" id="BQNB010018492">
    <property type="protein sequence ID" value="GJT75018.1"/>
    <property type="molecule type" value="Genomic_DNA"/>
</dbReference>
<organism evidence="1 2">
    <name type="scientific">Tanacetum coccineum</name>
    <dbReference type="NCBI Taxonomy" id="301880"/>
    <lineage>
        <taxon>Eukaryota</taxon>
        <taxon>Viridiplantae</taxon>
        <taxon>Streptophyta</taxon>
        <taxon>Embryophyta</taxon>
        <taxon>Tracheophyta</taxon>
        <taxon>Spermatophyta</taxon>
        <taxon>Magnoliopsida</taxon>
        <taxon>eudicotyledons</taxon>
        <taxon>Gunneridae</taxon>
        <taxon>Pentapetalae</taxon>
        <taxon>asterids</taxon>
        <taxon>campanulids</taxon>
        <taxon>Asterales</taxon>
        <taxon>Asteraceae</taxon>
        <taxon>Asteroideae</taxon>
        <taxon>Anthemideae</taxon>
        <taxon>Anthemidinae</taxon>
        <taxon>Tanacetum</taxon>
    </lineage>
</organism>
<proteinExistence type="predicted"/>
<dbReference type="Gene3D" id="3.10.10.10">
    <property type="entry name" value="HIV Type 1 Reverse Transcriptase, subunit A, domain 1"/>
    <property type="match status" value="1"/>
</dbReference>
<accession>A0ABQ5GI18</accession>
<dbReference type="Proteomes" id="UP001151760">
    <property type="component" value="Unassembled WGS sequence"/>
</dbReference>
<dbReference type="InterPro" id="IPR043128">
    <property type="entry name" value="Rev_trsase/Diguanyl_cyclase"/>
</dbReference>
<name>A0ABQ5GI18_9ASTR</name>
<dbReference type="PANTHER" id="PTHR24559:SF427">
    <property type="entry name" value="RNA-DIRECTED DNA POLYMERASE"/>
    <property type="match status" value="1"/>
</dbReference>
<dbReference type="PANTHER" id="PTHR24559">
    <property type="entry name" value="TRANSPOSON TY3-I GAG-POL POLYPROTEIN"/>
    <property type="match status" value="1"/>
</dbReference>
<dbReference type="SUPFAM" id="SSF56672">
    <property type="entry name" value="DNA/RNA polymerases"/>
    <property type="match status" value="1"/>
</dbReference>
<dbReference type="Gene3D" id="3.30.70.270">
    <property type="match status" value="1"/>
</dbReference>
<dbReference type="InterPro" id="IPR053134">
    <property type="entry name" value="RNA-dir_DNA_polymerase"/>
</dbReference>
<dbReference type="InterPro" id="IPR043502">
    <property type="entry name" value="DNA/RNA_pol_sf"/>
</dbReference>
<reference evidence="1" key="1">
    <citation type="journal article" date="2022" name="Int. J. Mol. Sci.">
        <title>Draft Genome of Tanacetum Coccineum: Genomic Comparison of Closely Related Tanacetum-Family Plants.</title>
        <authorList>
            <person name="Yamashiro T."/>
            <person name="Shiraishi A."/>
            <person name="Nakayama K."/>
            <person name="Satake H."/>
        </authorList>
    </citation>
    <scope>NUCLEOTIDE SEQUENCE</scope>
</reference>